<proteinExistence type="predicted"/>
<protein>
    <submittedName>
        <fullName evidence="4">J domain-containing protein</fullName>
    </submittedName>
</protein>
<feature type="compositionally biased region" description="Basic and acidic residues" evidence="1">
    <location>
        <begin position="121"/>
        <end position="130"/>
    </location>
</feature>
<dbReference type="SMART" id="SM00271">
    <property type="entry name" value="DnaJ"/>
    <property type="match status" value="1"/>
</dbReference>
<dbReference type="RefSeq" id="WP_336350844.1">
    <property type="nucleotide sequence ID" value="NZ_JAZAQL010000002.1"/>
</dbReference>
<dbReference type="InterPro" id="IPR036869">
    <property type="entry name" value="J_dom_sf"/>
</dbReference>
<accession>A0ABD5VEU7</accession>
<name>A0ABD5VEU7_9EURY</name>
<sequence>MRDSPLLFGLASVFAGLTTMLAVVAIVTKEAFVLAVALPFAATGYFMWYQATGRMRERVAEGVNADGSRFAQQKAKEGAQRGRSRFAREARRRINRERRREARAGGRRARASAAAGGRGGGRRDGRRVPRQDGPSAEEAYRRLGLDPTADEDAVRTAYRERVKEVHPDTADGDEEAFKRVTAAYERLTDD</sequence>
<dbReference type="AlphaFoldDB" id="A0ABD5VEU7"/>
<keyword evidence="5" id="KW-1185">Reference proteome</keyword>
<feature type="transmembrane region" description="Helical" evidence="2">
    <location>
        <begin position="32"/>
        <end position="49"/>
    </location>
</feature>
<evidence type="ECO:0000313" key="5">
    <source>
        <dbReference type="Proteomes" id="UP001596395"/>
    </source>
</evidence>
<keyword evidence="2" id="KW-1133">Transmembrane helix</keyword>
<dbReference type="Pfam" id="PF00226">
    <property type="entry name" value="DnaJ"/>
    <property type="match status" value="1"/>
</dbReference>
<feature type="compositionally biased region" description="Basic residues" evidence="1">
    <location>
        <begin position="82"/>
        <end position="97"/>
    </location>
</feature>
<evidence type="ECO:0000256" key="1">
    <source>
        <dbReference type="SAM" id="MobiDB-lite"/>
    </source>
</evidence>
<dbReference type="Proteomes" id="UP001596395">
    <property type="component" value="Unassembled WGS sequence"/>
</dbReference>
<feature type="compositionally biased region" description="Basic and acidic residues" evidence="1">
    <location>
        <begin position="152"/>
        <end position="169"/>
    </location>
</feature>
<feature type="domain" description="J" evidence="3">
    <location>
        <begin position="138"/>
        <end position="190"/>
    </location>
</feature>
<dbReference type="CDD" id="cd06257">
    <property type="entry name" value="DnaJ"/>
    <property type="match status" value="1"/>
</dbReference>
<dbReference type="InterPro" id="IPR001623">
    <property type="entry name" value="DnaJ_domain"/>
</dbReference>
<dbReference type="EMBL" id="JBHSXN010000002">
    <property type="protein sequence ID" value="MFC6953895.1"/>
    <property type="molecule type" value="Genomic_DNA"/>
</dbReference>
<keyword evidence="2" id="KW-0472">Membrane</keyword>
<dbReference type="InterPro" id="IPR050817">
    <property type="entry name" value="DjlA_DnaK_co-chaperone"/>
</dbReference>
<keyword evidence="2" id="KW-0812">Transmembrane</keyword>
<comment type="caution">
    <text evidence="4">The sequence shown here is derived from an EMBL/GenBank/DDBJ whole genome shotgun (WGS) entry which is preliminary data.</text>
</comment>
<dbReference type="SUPFAM" id="SSF46565">
    <property type="entry name" value="Chaperone J-domain"/>
    <property type="match status" value="1"/>
</dbReference>
<reference evidence="4 5" key="1">
    <citation type="journal article" date="2019" name="Int. J. Syst. Evol. Microbiol.">
        <title>The Global Catalogue of Microorganisms (GCM) 10K type strain sequencing project: providing services to taxonomists for standard genome sequencing and annotation.</title>
        <authorList>
            <consortium name="The Broad Institute Genomics Platform"/>
            <consortium name="The Broad Institute Genome Sequencing Center for Infectious Disease"/>
            <person name="Wu L."/>
            <person name="Ma J."/>
        </authorList>
    </citation>
    <scope>NUCLEOTIDE SEQUENCE [LARGE SCALE GENOMIC DNA]</scope>
    <source>
        <strain evidence="4 5">GX26</strain>
    </source>
</reference>
<dbReference type="PANTHER" id="PTHR24074">
    <property type="entry name" value="CO-CHAPERONE PROTEIN DJLA"/>
    <property type="match status" value="1"/>
</dbReference>
<evidence type="ECO:0000256" key="2">
    <source>
        <dbReference type="SAM" id="Phobius"/>
    </source>
</evidence>
<evidence type="ECO:0000259" key="3">
    <source>
        <dbReference type="PROSITE" id="PS50076"/>
    </source>
</evidence>
<gene>
    <name evidence="4" type="ORF">ACFQGB_13565</name>
</gene>
<dbReference type="PROSITE" id="PS50076">
    <property type="entry name" value="DNAJ_2"/>
    <property type="match status" value="1"/>
</dbReference>
<dbReference type="PRINTS" id="PR00625">
    <property type="entry name" value="JDOMAIN"/>
</dbReference>
<organism evidence="4 5">
    <name type="scientific">Halorubellus litoreus</name>
    <dbReference type="NCBI Taxonomy" id="755308"/>
    <lineage>
        <taxon>Archaea</taxon>
        <taxon>Methanobacteriati</taxon>
        <taxon>Methanobacteriota</taxon>
        <taxon>Stenosarchaea group</taxon>
        <taxon>Halobacteria</taxon>
        <taxon>Halobacteriales</taxon>
        <taxon>Halorubellaceae</taxon>
        <taxon>Halorubellus</taxon>
    </lineage>
</organism>
<evidence type="ECO:0000313" key="4">
    <source>
        <dbReference type="EMBL" id="MFC6953895.1"/>
    </source>
</evidence>
<feature type="region of interest" description="Disordered" evidence="1">
    <location>
        <begin position="70"/>
        <end position="177"/>
    </location>
</feature>
<dbReference type="Gene3D" id="1.10.287.110">
    <property type="entry name" value="DnaJ domain"/>
    <property type="match status" value="1"/>
</dbReference>